<evidence type="ECO:0000256" key="1">
    <source>
        <dbReference type="ARBA" id="ARBA00005614"/>
    </source>
</evidence>
<evidence type="ECO:0000313" key="7">
    <source>
        <dbReference type="EMBL" id="MYN03840.1"/>
    </source>
</evidence>
<dbReference type="Proteomes" id="UP000448575">
    <property type="component" value="Unassembled WGS sequence"/>
</dbReference>
<feature type="active site" evidence="4">
    <location>
        <position position="18"/>
    </location>
</feature>
<feature type="domain" description="Acylphosphatase-like" evidence="6">
    <location>
        <begin position="3"/>
        <end position="91"/>
    </location>
</feature>
<evidence type="ECO:0000259" key="6">
    <source>
        <dbReference type="PROSITE" id="PS51160"/>
    </source>
</evidence>
<dbReference type="PANTHER" id="PTHR47268">
    <property type="entry name" value="ACYLPHOSPHATASE"/>
    <property type="match status" value="1"/>
</dbReference>
<evidence type="ECO:0000256" key="5">
    <source>
        <dbReference type="RuleBase" id="RU004168"/>
    </source>
</evidence>
<accession>A0A6N9HK05</accession>
<evidence type="ECO:0000313" key="8">
    <source>
        <dbReference type="Proteomes" id="UP000448575"/>
    </source>
</evidence>
<comment type="caution">
    <text evidence="7">The sequence shown here is derived from an EMBL/GenBank/DDBJ whole genome shotgun (WGS) entry which is preliminary data.</text>
</comment>
<keyword evidence="4" id="KW-0378">Hydrolase</keyword>
<dbReference type="PRINTS" id="PR00112">
    <property type="entry name" value="ACYLPHPHTASE"/>
</dbReference>
<evidence type="ECO:0000256" key="3">
    <source>
        <dbReference type="ARBA" id="ARBA00047645"/>
    </source>
</evidence>
<dbReference type="EC" id="3.6.1.7" evidence="2 4"/>
<dbReference type="AlphaFoldDB" id="A0A6N9HK05"/>
<protein>
    <recommendedName>
        <fullName evidence="2 4">acylphosphatase</fullName>
        <ecNumber evidence="2 4">3.6.1.7</ecNumber>
    </recommendedName>
</protein>
<evidence type="ECO:0000256" key="2">
    <source>
        <dbReference type="ARBA" id="ARBA00012150"/>
    </source>
</evidence>
<dbReference type="RefSeq" id="WP_161026813.1">
    <property type="nucleotide sequence ID" value="NZ_WWCJ01000012.1"/>
</dbReference>
<dbReference type="Gene3D" id="3.30.70.100">
    <property type="match status" value="1"/>
</dbReference>
<dbReference type="InterPro" id="IPR020456">
    <property type="entry name" value="Acylphosphatase"/>
</dbReference>
<gene>
    <name evidence="7" type="ORF">GTP41_17240</name>
</gene>
<dbReference type="GO" id="GO:0003998">
    <property type="term" value="F:acylphosphatase activity"/>
    <property type="evidence" value="ECO:0007669"/>
    <property type="project" value="UniProtKB-EC"/>
</dbReference>
<feature type="active site" evidence="4">
    <location>
        <position position="36"/>
    </location>
</feature>
<sequence>MRAKRLLIEGRVQGVGYRYAFSERATALGLAGWVRNRANGAVEASVHGPDDALEAIIAWAHQGPPAARVKQVAVLDETEPAPATGPFAIRPTA</sequence>
<dbReference type="EMBL" id="WWCJ01000012">
    <property type="protein sequence ID" value="MYN03840.1"/>
    <property type="molecule type" value="Genomic_DNA"/>
</dbReference>
<proteinExistence type="inferred from homology"/>
<name>A0A6N9HK05_9BURK</name>
<dbReference type="InterPro" id="IPR001792">
    <property type="entry name" value="Acylphosphatase-like_dom"/>
</dbReference>
<organism evidence="7 8">
    <name type="scientific">Pseudoduganella guangdongensis</name>
    <dbReference type="NCBI Taxonomy" id="2692179"/>
    <lineage>
        <taxon>Bacteria</taxon>
        <taxon>Pseudomonadati</taxon>
        <taxon>Pseudomonadota</taxon>
        <taxon>Betaproteobacteria</taxon>
        <taxon>Burkholderiales</taxon>
        <taxon>Oxalobacteraceae</taxon>
        <taxon>Telluria group</taxon>
        <taxon>Pseudoduganella</taxon>
    </lineage>
</organism>
<comment type="similarity">
    <text evidence="1 5">Belongs to the acylphosphatase family.</text>
</comment>
<dbReference type="SUPFAM" id="SSF54975">
    <property type="entry name" value="Acylphosphatase/BLUF domain-like"/>
    <property type="match status" value="1"/>
</dbReference>
<dbReference type="PROSITE" id="PS51160">
    <property type="entry name" value="ACYLPHOSPHATASE_3"/>
    <property type="match status" value="1"/>
</dbReference>
<dbReference type="InterPro" id="IPR017968">
    <property type="entry name" value="Acylphosphatase_CS"/>
</dbReference>
<dbReference type="PANTHER" id="PTHR47268:SF4">
    <property type="entry name" value="ACYLPHOSPHATASE"/>
    <property type="match status" value="1"/>
</dbReference>
<dbReference type="InterPro" id="IPR036046">
    <property type="entry name" value="Acylphosphatase-like_dom_sf"/>
</dbReference>
<keyword evidence="8" id="KW-1185">Reference proteome</keyword>
<comment type="catalytic activity">
    <reaction evidence="3 4">
        <text>an acyl phosphate + H2O = a carboxylate + phosphate + H(+)</text>
        <dbReference type="Rhea" id="RHEA:14965"/>
        <dbReference type="ChEBI" id="CHEBI:15377"/>
        <dbReference type="ChEBI" id="CHEBI:15378"/>
        <dbReference type="ChEBI" id="CHEBI:29067"/>
        <dbReference type="ChEBI" id="CHEBI:43474"/>
        <dbReference type="ChEBI" id="CHEBI:59918"/>
        <dbReference type="EC" id="3.6.1.7"/>
    </reaction>
</comment>
<dbReference type="Pfam" id="PF00708">
    <property type="entry name" value="Acylphosphatase"/>
    <property type="match status" value="1"/>
</dbReference>
<reference evidence="7 8" key="1">
    <citation type="submission" date="2019-12" db="EMBL/GenBank/DDBJ databases">
        <title>Novel species isolated from a subtropical stream in China.</title>
        <authorList>
            <person name="Lu H."/>
        </authorList>
    </citation>
    <scope>NUCLEOTIDE SEQUENCE [LARGE SCALE GENOMIC DNA]</scope>
    <source>
        <strain evidence="7 8">DS3</strain>
    </source>
</reference>
<dbReference type="PROSITE" id="PS00151">
    <property type="entry name" value="ACYLPHOSPHATASE_2"/>
    <property type="match status" value="1"/>
</dbReference>
<evidence type="ECO:0000256" key="4">
    <source>
        <dbReference type="PROSITE-ProRule" id="PRU00520"/>
    </source>
</evidence>